<dbReference type="KEGG" id="vah:G7081_07005"/>
<accession>A0A6G8AP26</accession>
<sequence length="474" mass="55725">MNKKFLKTDLQSDMSVKGLFFLPSQVEDNEDWANGVVEYSDTGIVITLFDDFNVDTPLDFGKLNQFDVVHCLTECGERLSFFDVCQNRFSNHSSGFKISEYRSNLMISSNLEYVSSLDTLRTKKCSFSFVGMNDWIEKDYYSNVGKSVMPNSDVKNEMTDIKIENKNYLISEKTLITEKYQLPDVSFIIKNSLELSNNSKEESLSISEYKKVVFEINRLLALVLGKYQQIEYLECIEPDKNPLKIKIYRLFFIQQGVESLKQIRSPLIDYKEYSNNFNKLYQCFFDQREKIEPIIENYISDKILPTFAIKSLVNISKTLEMYHRTYVYTEPEVNKEFLYKKNKVLEFIEKEFEENPVKDELKSQLSFVKEEPSFSGKISKLLKSVPDDLRNLFRNGKEISKVSKRITETRNYLTHGGDKNNYPDRYQEISEIIDIIIKLRCITDYYLLKELGFQSELIIESLMDYNGPYQRLFY</sequence>
<organism evidence="2 3">
    <name type="scientific">Vagococcus coleopterorum</name>
    <dbReference type="NCBI Taxonomy" id="2714946"/>
    <lineage>
        <taxon>Bacteria</taxon>
        <taxon>Bacillati</taxon>
        <taxon>Bacillota</taxon>
        <taxon>Bacilli</taxon>
        <taxon>Lactobacillales</taxon>
        <taxon>Enterococcaceae</taxon>
        <taxon>Vagococcus</taxon>
    </lineage>
</organism>
<dbReference type="RefSeq" id="WP_166008222.1">
    <property type="nucleotide sequence ID" value="NZ_CP049886.1"/>
</dbReference>
<protein>
    <recommendedName>
        <fullName evidence="1">Apea-like HEPN domain-containing protein</fullName>
    </recommendedName>
</protein>
<evidence type="ECO:0000259" key="1">
    <source>
        <dbReference type="Pfam" id="PF18739"/>
    </source>
</evidence>
<dbReference type="Proteomes" id="UP000500890">
    <property type="component" value="Chromosome"/>
</dbReference>
<dbReference type="EMBL" id="CP049886">
    <property type="protein sequence ID" value="QIL46834.1"/>
    <property type="molecule type" value="Genomic_DNA"/>
</dbReference>
<dbReference type="InterPro" id="IPR041229">
    <property type="entry name" value="HEPN_Apea"/>
</dbReference>
<evidence type="ECO:0000313" key="2">
    <source>
        <dbReference type="EMBL" id="QIL46834.1"/>
    </source>
</evidence>
<evidence type="ECO:0000313" key="3">
    <source>
        <dbReference type="Proteomes" id="UP000500890"/>
    </source>
</evidence>
<dbReference type="Pfam" id="PF18739">
    <property type="entry name" value="HEPN_Apea"/>
    <property type="match status" value="1"/>
</dbReference>
<reference evidence="2 3" key="1">
    <citation type="submission" date="2020-03" db="EMBL/GenBank/DDBJ databases">
        <title>Vagococcus sp. nov., isolated from beetles.</title>
        <authorList>
            <person name="Hyun D.-W."/>
            <person name="Bae J.-W."/>
        </authorList>
    </citation>
    <scope>NUCLEOTIDE SEQUENCE [LARGE SCALE GENOMIC DNA]</scope>
    <source>
        <strain evidence="2 3">HDW17A</strain>
    </source>
</reference>
<feature type="domain" description="Apea-like HEPN" evidence="1">
    <location>
        <begin position="314"/>
        <end position="456"/>
    </location>
</feature>
<dbReference type="AlphaFoldDB" id="A0A6G8AP26"/>
<gene>
    <name evidence="2" type="ORF">G7081_07005</name>
</gene>
<keyword evidence="3" id="KW-1185">Reference proteome</keyword>
<proteinExistence type="predicted"/>
<name>A0A6G8AP26_9ENTE</name>